<dbReference type="SMART" id="SM00388">
    <property type="entry name" value="HisKA"/>
    <property type="match status" value="1"/>
</dbReference>
<evidence type="ECO:0000256" key="1">
    <source>
        <dbReference type="ARBA" id="ARBA00000085"/>
    </source>
</evidence>
<keyword evidence="4" id="KW-0808">Transferase</keyword>
<evidence type="ECO:0000256" key="3">
    <source>
        <dbReference type="ARBA" id="ARBA00022553"/>
    </source>
</evidence>
<dbReference type="STRING" id="76114.ebA3063"/>
<evidence type="ECO:0000256" key="4">
    <source>
        <dbReference type="ARBA" id="ARBA00022679"/>
    </source>
</evidence>
<keyword evidence="8" id="KW-0902">Two-component regulatory system</keyword>
<dbReference type="RefSeq" id="WP_011237567.1">
    <property type="nucleotide sequence ID" value="NC_006513.1"/>
</dbReference>
<dbReference type="EMBL" id="CR555306">
    <property type="protein sequence ID" value="CAI07853.1"/>
    <property type="molecule type" value="Genomic_DNA"/>
</dbReference>
<dbReference type="Pfam" id="PF00512">
    <property type="entry name" value="HisKA"/>
    <property type="match status" value="1"/>
</dbReference>
<evidence type="ECO:0000256" key="7">
    <source>
        <dbReference type="ARBA" id="ARBA00022840"/>
    </source>
</evidence>
<keyword evidence="5" id="KW-0547">Nucleotide-binding</keyword>
<dbReference type="PANTHER" id="PTHR43065:SF46">
    <property type="entry name" value="C4-DICARBOXYLATE TRANSPORT SENSOR PROTEIN DCTB"/>
    <property type="match status" value="1"/>
</dbReference>
<evidence type="ECO:0000256" key="2">
    <source>
        <dbReference type="ARBA" id="ARBA00012438"/>
    </source>
</evidence>
<dbReference type="GO" id="GO:0005524">
    <property type="term" value="F:ATP binding"/>
    <property type="evidence" value="ECO:0007669"/>
    <property type="project" value="UniProtKB-KW"/>
</dbReference>
<dbReference type="AlphaFoldDB" id="Q5P4B0"/>
<evidence type="ECO:0000313" key="11">
    <source>
        <dbReference type="Proteomes" id="UP000006552"/>
    </source>
</evidence>
<dbReference type="SUPFAM" id="SSF55874">
    <property type="entry name" value="ATPase domain of HSP90 chaperone/DNA topoisomerase II/histidine kinase"/>
    <property type="match status" value="1"/>
</dbReference>
<dbReference type="InterPro" id="IPR003594">
    <property type="entry name" value="HATPase_dom"/>
</dbReference>
<dbReference type="InterPro" id="IPR005467">
    <property type="entry name" value="His_kinase_dom"/>
</dbReference>
<protein>
    <recommendedName>
        <fullName evidence="2">histidine kinase</fullName>
        <ecNumber evidence="2">2.7.13.3</ecNumber>
    </recommendedName>
</protein>
<evidence type="ECO:0000256" key="6">
    <source>
        <dbReference type="ARBA" id="ARBA00022777"/>
    </source>
</evidence>
<dbReference type="InterPro" id="IPR003661">
    <property type="entry name" value="HisK_dim/P_dom"/>
</dbReference>
<dbReference type="EC" id="2.7.13.3" evidence="2"/>
<dbReference type="InterPro" id="IPR036097">
    <property type="entry name" value="HisK_dim/P_sf"/>
</dbReference>
<sequence length="638" mass="68907">MVALAELPAPAGRSFPIRTFPVARFLCRVLAVVAVLHLLLLGAPGRAAPSAGVPAGEIRIGVLAFLGADTTVVEWSPVVQHLQTALPGRKVRLALLDHQGLDDAVAAGTVDFVITNPGHYIELEARSGASRILTLDASPGRAPERSIGSAVITRADRQEVRAFDDLRGRRVAIVAREGFGGYQTVRRELASLGIDPERDFAELKTVGFPMSRVLEAVANGDADAGIVRACLLESRPEWATAFRVVGKRDEPGFPCATSTRLYPDWPLATLRHTSPTLAKAVAIALLAMAPDGNGMAWSVPADYQSVHEMFRELQIGPYANLREPTLMMLAERYWPWVAFLAVLLSAWILYTVRVEHLVHLRTAELHAALAVREALEARMRAGQEQADHLARLSVLGELSGTLAHELNQPLAAIGNYAESLRRRIDNGRLTGEAVREASSEISGQAERAAAILGRIRDFAKKRAAVREVVAPREMVGEAVALFRGMLGNAPAVEVTDELPPSTSVEVDSLQIQQVLLNLLKNGYDATRGFGPEQQRLIVTISRSDDNVRIVVRDFGTGLDAATRERLFEPFFSTKPDGLGLGLSICRTIAEAHRGRLTAEPTADGRGGAEFILSLPLSTAASSSAVHPSESRFANVPDR</sequence>
<dbReference type="Gene3D" id="3.30.565.10">
    <property type="entry name" value="Histidine kinase-like ATPase, C-terminal domain"/>
    <property type="match status" value="1"/>
</dbReference>
<gene>
    <name evidence="10" type="ORF">ebA3063</name>
</gene>
<dbReference type="Pfam" id="PF12974">
    <property type="entry name" value="Phosphonate-bd"/>
    <property type="match status" value="1"/>
</dbReference>
<dbReference type="HOGENOM" id="CLU_011260_2_0_4"/>
<dbReference type="PANTHER" id="PTHR43065">
    <property type="entry name" value="SENSOR HISTIDINE KINASE"/>
    <property type="match status" value="1"/>
</dbReference>
<dbReference type="InterPro" id="IPR004358">
    <property type="entry name" value="Sig_transdc_His_kin-like_C"/>
</dbReference>
<accession>Q5P4B0</accession>
<dbReference type="GO" id="GO:0000155">
    <property type="term" value="F:phosphorelay sensor kinase activity"/>
    <property type="evidence" value="ECO:0007669"/>
    <property type="project" value="InterPro"/>
</dbReference>
<reference evidence="10 11" key="1">
    <citation type="journal article" date="2005" name="Arch. Microbiol.">
        <title>The genome sequence of an anaerobic aromatic-degrading denitrifying bacterium, strain EbN1.</title>
        <authorList>
            <person name="Rabus R."/>
            <person name="Kube M."/>
            <person name="Heider J."/>
            <person name="Beck A."/>
            <person name="Heitmann K."/>
            <person name="Widdel F."/>
            <person name="Reinhardt R."/>
        </authorList>
    </citation>
    <scope>NUCLEOTIDE SEQUENCE [LARGE SCALE GENOMIC DNA]</scope>
    <source>
        <strain evidence="10 11">EbN1</strain>
    </source>
</reference>
<dbReference type="OrthoDB" id="8559580at2"/>
<evidence type="ECO:0000313" key="10">
    <source>
        <dbReference type="EMBL" id="CAI07853.1"/>
    </source>
</evidence>
<dbReference type="PRINTS" id="PR00344">
    <property type="entry name" value="BCTRLSENSOR"/>
</dbReference>
<proteinExistence type="predicted"/>
<name>Q5P4B0_AROAE</name>
<dbReference type="SUPFAM" id="SSF47384">
    <property type="entry name" value="Homodimeric domain of signal transducing histidine kinase"/>
    <property type="match status" value="1"/>
</dbReference>
<keyword evidence="6 10" id="KW-0418">Kinase</keyword>
<dbReference type="Proteomes" id="UP000006552">
    <property type="component" value="Chromosome"/>
</dbReference>
<evidence type="ECO:0000256" key="5">
    <source>
        <dbReference type="ARBA" id="ARBA00022741"/>
    </source>
</evidence>
<dbReference type="PROSITE" id="PS50109">
    <property type="entry name" value="HIS_KIN"/>
    <property type="match status" value="1"/>
</dbReference>
<evidence type="ECO:0000259" key="9">
    <source>
        <dbReference type="PROSITE" id="PS50109"/>
    </source>
</evidence>
<keyword evidence="3" id="KW-0597">Phosphoprotein</keyword>
<feature type="domain" description="Histidine kinase" evidence="9">
    <location>
        <begin position="401"/>
        <end position="618"/>
    </location>
</feature>
<dbReference type="Gene3D" id="1.10.287.130">
    <property type="match status" value="1"/>
</dbReference>
<comment type="catalytic activity">
    <reaction evidence="1">
        <text>ATP + protein L-histidine = ADP + protein N-phospho-L-histidine.</text>
        <dbReference type="EC" id="2.7.13.3"/>
    </reaction>
</comment>
<dbReference type="CDD" id="cd00082">
    <property type="entry name" value="HisKA"/>
    <property type="match status" value="1"/>
</dbReference>
<dbReference type="SUPFAM" id="SSF53850">
    <property type="entry name" value="Periplasmic binding protein-like II"/>
    <property type="match status" value="1"/>
</dbReference>
<evidence type="ECO:0000256" key="8">
    <source>
        <dbReference type="ARBA" id="ARBA00023012"/>
    </source>
</evidence>
<dbReference type="KEGG" id="eba:ebA3063"/>
<dbReference type="eggNOG" id="COG4191">
    <property type="taxonomic scope" value="Bacteria"/>
</dbReference>
<organism evidence="10 11">
    <name type="scientific">Aromatoleum aromaticum (strain DSM 19018 / LMG 30748 / EbN1)</name>
    <name type="common">Azoarcus sp. (strain EbN1)</name>
    <dbReference type="NCBI Taxonomy" id="76114"/>
    <lineage>
        <taxon>Bacteria</taxon>
        <taxon>Pseudomonadati</taxon>
        <taxon>Pseudomonadota</taxon>
        <taxon>Betaproteobacteria</taxon>
        <taxon>Rhodocyclales</taxon>
        <taxon>Rhodocyclaceae</taxon>
        <taxon>Aromatoleum</taxon>
    </lineage>
</organism>
<dbReference type="Gene3D" id="3.40.190.10">
    <property type="entry name" value="Periplasmic binding protein-like II"/>
    <property type="match status" value="2"/>
</dbReference>
<keyword evidence="7" id="KW-0067">ATP-binding</keyword>
<keyword evidence="11" id="KW-1185">Reference proteome</keyword>
<dbReference type="SMART" id="SM00387">
    <property type="entry name" value="HATPase_c"/>
    <property type="match status" value="1"/>
</dbReference>
<dbReference type="eggNOG" id="COG0715">
    <property type="taxonomic scope" value="Bacteria"/>
</dbReference>
<dbReference type="InterPro" id="IPR036890">
    <property type="entry name" value="HATPase_C_sf"/>
</dbReference>
<dbReference type="Pfam" id="PF02518">
    <property type="entry name" value="HATPase_c"/>
    <property type="match status" value="1"/>
</dbReference>